<reference evidence="4 5" key="1">
    <citation type="submission" date="2024-04" db="EMBL/GenBank/DDBJ databases">
        <title>Tritrichomonas musculus Genome.</title>
        <authorList>
            <person name="Alves-Ferreira E."/>
            <person name="Grigg M."/>
            <person name="Lorenzi H."/>
            <person name="Galac M."/>
        </authorList>
    </citation>
    <scope>NUCLEOTIDE SEQUENCE [LARGE SCALE GENOMIC DNA]</scope>
    <source>
        <strain evidence="4 5">EAF2021</strain>
    </source>
</reference>
<gene>
    <name evidence="4" type="ORF">M9Y10_037593</name>
</gene>
<keyword evidence="5" id="KW-1185">Reference proteome</keyword>
<evidence type="ECO:0000256" key="2">
    <source>
        <dbReference type="ARBA" id="ARBA00023043"/>
    </source>
</evidence>
<comment type="caution">
    <text evidence="4">The sequence shown here is derived from an EMBL/GenBank/DDBJ whole genome shotgun (WGS) entry which is preliminary data.</text>
</comment>
<keyword evidence="3" id="KW-0175">Coiled coil</keyword>
<evidence type="ECO:0000313" key="4">
    <source>
        <dbReference type="EMBL" id="KAK8836657.1"/>
    </source>
</evidence>
<dbReference type="SUPFAM" id="SSF48403">
    <property type="entry name" value="Ankyrin repeat"/>
    <property type="match status" value="1"/>
</dbReference>
<dbReference type="InterPro" id="IPR002110">
    <property type="entry name" value="Ankyrin_rpt"/>
</dbReference>
<protein>
    <recommendedName>
        <fullName evidence="6">DUF3447 domain-containing protein</fullName>
    </recommendedName>
</protein>
<name>A0ABR2GTI1_9EUKA</name>
<evidence type="ECO:0000256" key="1">
    <source>
        <dbReference type="ARBA" id="ARBA00022737"/>
    </source>
</evidence>
<dbReference type="EMBL" id="JAPFFF010000064">
    <property type="protein sequence ID" value="KAK8836657.1"/>
    <property type="molecule type" value="Genomic_DNA"/>
</dbReference>
<dbReference type="SMART" id="SM00248">
    <property type="entry name" value="ANK"/>
    <property type="match status" value="11"/>
</dbReference>
<evidence type="ECO:0000256" key="3">
    <source>
        <dbReference type="SAM" id="Coils"/>
    </source>
</evidence>
<dbReference type="SUPFAM" id="SSF140860">
    <property type="entry name" value="Pseudo ankyrin repeat-like"/>
    <property type="match status" value="1"/>
</dbReference>
<organism evidence="4 5">
    <name type="scientific">Tritrichomonas musculus</name>
    <dbReference type="NCBI Taxonomy" id="1915356"/>
    <lineage>
        <taxon>Eukaryota</taxon>
        <taxon>Metamonada</taxon>
        <taxon>Parabasalia</taxon>
        <taxon>Tritrichomonadida</taxon>
        <taxon>Tritrichomonadidae</taxon>
        <taxon>Tritrichomonas</taxon>
    </lineage>
</organism>
<dbReference type="Proteomes" id="UP001470230">
    <property type="component" value="Unassembled WGS sequence"/>
</dbReference>
<feature type="coiled-coil region" evidence="3">
    <location>
        <begin position="3"/>
        <end position="30"/>
    </location>
</feature>
<dbReference type="InterPro" id="IPR036770">
    <property type="entry name" value="Ankyrin_rpt-contain_sf"/>
</dbReference>
<dbReference type="PANTHER" id="PTHR24198">
    <property type="entry name" value="ANKYRIN REPEAT AND PROTEIN KINASE DOMAIN-CONTAINING PROTEIN"/>
    <property type="match status" value="1"/>
</dbReference>
<evidence type="ECO:0000313" key="5">
    <source>
        <dbReference type="Proteomes" id="UP001470230"/>
    </source>
</evidence>
<accession>A0ABR2GTI1</accession>
<keyword evidence="2" id="KW-0040">ANK repeat</keyword>
<dbReference type="Pfam" id="PF12796">
    <property type="entry name" value="Ank_2"/>
    <property type="match status" value="2"/>
</dbReference>
<dbReference type="Gene3D" id="1.25.40.20">
    <property type="entry name" value="Ankyrin repeat-containing domain"/>
    <property type="match status" value="3"/>
</dbReference>
<sequence>MDLRNYFTEMKNIQENILEYLNNEEKTEEDFINLEFLKQQKLGNHKDLLKETLLMLSSIVNNHHHTKNFYEKIFAILKALKKPINVYLTSYDLFWIFKNNKRLVLFLLDEKLLKPSDPITNILSNCKYYTHYYQEYFFSEIGSKRIDKLPFFDIVGVNYWPSSIPNFPIIDYTKFYETLLKDHESDIINGDGYNKKGFFKEPKSSDALKQYEQKRRIGENDNEIARLIQNDLIDDFISHVTENNVDLNSKIKSSIYETNNFLFGKKPTLMQYSMFWGSRQIIDYLCKNNVKLDSSLWLYAIHGRRADLIELLVEKKIKPENDDYLLCYLESIKCHHNIIAIYIKNQLLQTIKKSDECKIEKCLLKYHNYSLFPKNITEKVELFYEFCKYGYTEIFDFLLQTAKVDVNKPVEFEKKINFNFKRTTTPLNAAVSHNNYEIVETLLSLPSIDANSKWTQVLNEKKDSRHYKTEKTPLIIAVEKENVMMTELLLTNSKIDLNADRYLKHHFFSYTFEEAKNALSISIINRNKEIFEMLLKHPRIDVNREIFFGCDLSENNKHQRKETPLILTIDFELTDYFQLLLEHPKIDVNAFSGYTEYGKRDYGHDDFDNYCEFTEISALNLVIKRKKIEMAKLLLKHPKINVNLKSNPQLNEETPLLASFRNGTLEIFKLLLQHPSIDVNVINEGMLDSNKTVLQAAFGKWDTRAIKLLLKKKDINVNLALTEEFDQNKMPDHFKNIKTKGNEESLLIRAIEKEDVEIVDLLLKRNQINVNYLNTKITIKRNIDKKSISETDSIVMEKKTALMIAAEKNNAQIVRLLLADPKIKVDIKTNVTTIEQKYGSKNGKDGGGWVLKNETKNSQIETALLIAQRNGNKEIADLLHHK</sequence>
<evidence type="ECO:0008006" key="6">
    <source>
        <dbReference type="Google" id="ProtNLM"/>
    </source>
</evidence>
<keyword evidence="1" id="KW-0677">Repeat</keyword>
<dbReference type="PANTHER" id="PTHR24198:SF165">
    <property type="entry name" value="ANKYRIN REPEAT-CONTAINING PROTEIN-RELATED"/>
    <property type="match status" value="1"/>
</dbReference>
<proteinExistence type="predicted"/>